<dbReference type="OMA" id="ANWNTWH"/>
<dbReference type="SMART" id="SM00487">
    <property type="entry name" value="DEXDc"/>
    <property type="match status" value="1"/>
</dbReference>
<dbReference type="GO" id="GO:0050684">
    <property type="term" value="P:regulation of mRNA processing"/>
    <property type="evidence" value="ECO:0007669"/>
    <property type="project" value="TreeGrafter"/>
</dbReference>
<evidence type="ECO:0000256" key="7">
    <source>
        <dbReference type="ARBA" id="ARBA00022806"/>
    </source>
</evidence>
<organism evidence="15 16">
    <name type="scientific">Toxocara canis</name>
    <name type="common">Canine roundworm</name>
    <dbReference type="NCBI Taxonomy" id="6265"/>
    <lineage>
        <taxon>Eukaryota</taxon>
        <taxon>Metazoa</taxon>
        <taxon>Ecdysozoa</taxon>
        <taxon>Nematoda</taxon>
        <taxon>Chromadorea</taxon>
        <taxon>Rhabditida</taxon>
        <taxon>Spirurina</taxon>
        <taxon>Ascaridomorpha</taxon>
        <taxon>Ascaridoidea</taxon>
        <taxon>Toxocaridae</taxon>
        <taxon>Toxocara</taxon>
    </lineage>
</organism>
<keyword evidence="7 15" id="KW-0347">Helicase</keyword>
<evidence type="ECO:0000256" key="10">
    <source>
        <dbReference type="PROSITE-ProRule" id="PRU00266"/>
    </source>
</evidence>
<dbReference type="EC" id="3.6.4.13" evidence="3"/>
<feature type="region of interest" description="Disordered" evidence="11">
    <location>
        <begin position="1222"/>
        <end position="1268"/>
    </location>
</feature>
<dbReference type="STRING" id="6265.A0A0B2UYP9"/>
<feature type="compositionally biased region" description="Polar residues" evidence="11">
    <location>
        <begin position="1148"/>
        <end position="1164"/>
    </location>
</feature>
<evidence type="ECO:0000256" key="3">
    <source>
        <dbReference type="ARBA" id="ARBA00012552"/>
    </source>
</evidence>
<evidence type="ECO:0000256" key="2">
    <source>
        <dbReference type="ARBA" id="ARBA00008792"/>
    </source>
</evidence>
<name>A0A0B2UYP9_TOXCA</name>
<dbReference type="Gene3D" id="1.20.120.1080">
    <property type="match status" value="1"/>
</dbReference>
<dbReference type="PROSITE" id="PS51194">
    <property type="entry name" value="HELICASE_CTER"/>
    <property type="match status" value="1"/>
</dbReference>
<dbReference type="Proteomes" id="UP000031036">
    <property type="component" value="Unassembled WGS sequence"/>
</dbReference>
<dbReference type="PANTHER" id="PTHR18934:SF119">
    <property type="entry name" value="ATP-DEPENDENT RNA HELICASE A"/>
    <property type="match status" value="1"/>
</dbReference>
<protein>
    <recommendedName>
        <fullName evidence="3">RNA helicase</fullName>
        <ecNumber evidence="3">3.6.4.13</ecNumber>
    </recommendedName>
</protein>
<dbReference type="FunFam" id="3.30.160.20:FF:000028">
    <property type="entry name" value="ATP-dependent RNA helicase A"/>
    <property type="match status" value="1"/>
</dbReference>
<dbReference type="Pfam" id="PF00035">
    <property type="entry name" value="dsrm"/>
    <property type="match status" value="2"/>
</dbReference>
<dbReference type="CDD" id="cd19855">
    <property type="entry name" value="DSRM_DHX9_rpt2"/>
    <property type="match status" value="1"/>
</dbReference>
<dbReference type="Pfam" id="PF21010">
    <property type="entry name" value="HA2_C"/>
    <property type="match status" value="1"/>
</dbReference>
<dbReference type="InterPro" id="IPR048333">
    <property type="entry name" value="HA2_WH"/>
</dbReference>
<dbReference type="InterPro" id="IPR007502">
    <property type="entry name" value="Helicase-assoc_dom"/>
</dbReference>
<comment type="caution">
    <text evidence="15">The sequence shown here is derived from an EMBL/GenBank/DDBJ whole genome shotgun (WGS) entry which is preliminary data.</text>
</comment>
<dbReference type="GO" id="GO:0005730">
    <property type="term" value="C:nucleolus"/>
    <property type="evidence" value="ECO:0007669"/>
    <property type="project" value="TreeGrafter"/>
</dbReference>
<feature type="region of interest" description="Disordered" evidence="11">
    <location>
        <begin position="1147"/>
        <end position="1166"/>
    </location>
</feature>
<evidence type="ECO:0000313" key="16">
    <source>
        <dbReference type="Proteomes" id="UP000031036"/>
    </source>
</evidence>
<keyword evidence="9" id="KW-0539">Nucleus</keyword>
<dbReference type="GO" id="GO:0016887">
    <property type="term" value="F:ATP hydrolysis activity"/>
    <property type="evidence" value="ECO:0007669"/>
    <property type="project" value="TreeGrafter"/>
</dbReference>
<dbReference type="OrthoDB" id="5600252at2759"/>
<dbReference type="GO" id="GO:1990904">
    <property type="term" value="C:ribonucleoprotein complex"/>
    <property type="evidence" value="ECO:0007669"/>
    <property type="project" value="TreeGrafter"/>
</dbReference>
<dbReference type="PROSITE" id="PS51192">
    <property type="entry name" value="HELICASE_ATP_BIND_1"/>
    <property type="match status" value="1"/>
</dbReference>
<dbReference type="GO" id="GO:0043138">
    <property type="term" value="F:3'-5' DNA helicase activity"/>
    <property type="evidence" value="ECO:0007669"/>
    <property type="project" value="TreeGrafter"/>
</dbReference>
<dbReference type="InterPro" id="IPR044445">
    <property type="entry name" value="DHX9_DSRM_1"/>
</dbReference>
<dbReference type="SMART" id="SM00490">
    <property type="entry name" value="HELICc"/>
    <property type="match status" value="1"/>
</dbReference>
<dbReference type="CDD" id="cd18791">
    <property type="entry name" value="SF2_C_RHA"/>
    <property type="match status" value="1"/>
</dbReference>
<dbReference type="InterPro" id="IPR001650">
    <property type="entry name" value="Helicase_C-like"/>
</dbReference>
<evidence type="ECO:0000256" key="4">
    <source>
        <dbReference type="ARBA" id="ARBA00022737"/>
    </source>
</evidence>
<dbReference type="Pfam" id="PF07717">
    <property type="entry name" value="OB_NTP_bind"/>
    <property type="match status" value="1"/>
</dbReference>
<dbReference type="CDD" id="cd19854">
    <property type="entry name" value="DSRM_DHX9_rpt1"/>
    <property type="match status" value="1"/>
</dbReference>
<evidence type="ECO:0000256" key="9">
    <source>
        <dbReference type="ARBA" id="ARBA00023242"/>
    </source>
</evidence>
<dbReference type="GO" id="GO:0005524">
    <property type="term" value="F:ATP binding"/>
    <property type="evidence" value="ECO:0007669"/>
    <property type="project" value="UniProtKB-KW"/>
</dbReference>
<dbReference type="SMART" id="SM00358">
    <property type="entry name" value="DSRM"/>
    <property type="match status" value="2"/>
</dbReference>
<keyword evidence="10" id="KW-0694">RNA-binding</keyword>
<dbReference type="GO" id="GO:0003724">
    <property type="term" value="F:RNA helicase activity"/>
    <property type="evidence" value="ECO:0007669"/>
    <property type="project" value="UniProtKB-EC"/>
</dbReference>
<reference evidence="15 16" key="1">
    <citation type="submission" date="2014-11" db="EMBL/GenBank/DDBJ databases">
        <title>Genetic blueprint of the zoonotic pathogen Toxocara canis.</title>
        <authorList>
            <person name="Zhu X.-Q."/>
            <person name="Korhonen P.K."/>
            <person name="Cai H."/>
            <person name="Young N.D."/>
            <person name="Nejsum P."/>
            <person name="von Samson-Himmelstjerna G."/>
            <person name="Boag P.R."/>
            <person name="Tan P."/>
            <person name="Li Q."/>
            <person name="Min J."/>
            <person name="Yang Y."/>
            <person name="Wang X."/>
            <person name="Fang X."/>
            <person name="Hall R.S."/>
            <person name="Hofmann A."/>
            <person name="Sternberg P.W."/>
            <person name="Jex A.R."/>
            <person name="Gasser R.B."/>
        </authorList>
    </citation>
    <scope>NUCLEOTIDE SEQUENCE [LARGE SCALE GENOMIC DNA]</scope>
    <source>
        <strain evidence="15">PN_DK_2014</strain>
    </source>
</reference>
<evidence type="ECO:0000256" key="11">
    <source>
        <dbReference type="SAM" id="MobiDB-lite"/>
    </source>
</evidence>
<evidence type="ECO:0000259" key="13">
    <source>
        <dbReference type="PROSITE" id="PS51192"/>
    </source>
</evidence>
<dbReference type="Gene3D" id="3.30.160.20">
    <property type="match status" value="2"/>
</dbReference>
<evidence type="ECO:0000259" key="12">
    <source>
        <dbReference type="PROSITE" id="PS50137"/>
    </source>
</evidence>
<comment type="subcellular location">
    <subcellularLocation>
        <location evidence="1">Nucleus</location>
    </subcellularLocation>
</comment>
<evidence type="ECO:0000256" key="6">
    <source>
        <dbReference type="ARBA" id="ARBA00022801"/>
    </source>
</evidence>
<evidence type="ECO:0000256" key="1">
    <source>
        <dbReference type="ARBA" id="ARBA00004123"/>
    </source>
</evidence>
<keyword evidence="6" id="KW-0378">Hydrolase</keyword>
<feature type="domain" description="Helicase ATP-binding" evidence="13">
    <location>
        <begin position="399"/>
        <end position="565"/>
    </location>
</feature>
<feature type="region of interest" description="Disordered" evidence="11">
    <location>
        <begin position="588"/>
        <end position="607"/>
    </location>
</feature>
<gene>
    <name evidence="15" type="primary">rha-1</name>
    <name evidence="15" type="ORF">Tcan_17308</name>
</gene>
<dbReference type="InterPro" id="IPR011709">
    <property type="entry name" value="DEAD-box_helicase_OB_fold"/>
</dbReference>
<dbReference type="SUPFAM" id="SSF54768">
    <property type="entry name" value="dsRNA-binding domain-like"/>
    <property type="match status" value="2"/>
</dbReference>
<dbReference type="GO" id="GO:0003725">
    <property type="term" value="F:double-stranded RNA binding"/>
    <property type="evidence" value="ECO:0007669"/>
    <property type="project" value="InterPro"/>
</dbReference>
<dbReference type="InterPro" id="IPR014720">
    <property type="entry name" value="dsRBD_dom"/>
</dbReference>
<dbReference type="InterPro" id="IPR011545">
    <property type="entry name" value="DEAD/DEAH_box_helicase_dom"/>
</dbReference>
<feature type="compositionally biased region" description="Low complexity" evidence="11">
    <location>
        <begin position="1244"/>
        <end position="1258"/>
    </location>
</feature>
<evidence type="ECO:0000256" key="5">
    <source>
        <dbReference type="ARBA" id="ARBA00022741"/>
    </source>
</evidence>
<dbReference type="SMART" id="SM00847">
    <property type="entry name" value="HA2"/>
    <property type="match status" value="1"/>
</dbReference>
<dbReference type="Pfam" id="PF00270">
    <property type="entry name" value="DEAD"/>
    <property type="match status" value="1"/>
</dbReference>
<accession>A0A0B2UYP9</accession>
<dbReference type="SUPFAM" id="SSF52540">
    <property type="entry name" value="P-loop containing nucleoside triphosphate hydrolases"/>
    <property type="match status" value="1"/>
</dbReference>
<dbReference type="PROSITE" id="PS50137">
    <property type="entry name" value="DS_RBD"/>
    <property type="match status" value="2"/>
</dbReference>
<dbReference type="PANTHER" id="PTHR18934">
    <property type="entry name" value="ATP-DEPENDENT RNA HELICASE"/>
    <property type="match status" value="1"/>
</dbReference>
<evidence type="ECO:0000256" key="8">
    <source>
        <dbReference type="ARBA" id="ARBA00022840"/>
    </source>
</evidence>
<dbReference type="Pfam" id="PF04408">
    <property type="entry name" value="WHD_HA2"/>
    <property type="match status" value="1"/>
</dbReference>
<dbReference type="InterPro" id="IPR027417">
    <property type="entry name" value="P-loop_NTPase"/>
</dbReference>
<feature type="domain" description="DRBM" evidence="12">
    <location>
        <begin position="4"/>
        <end position="74"/>
    </location>
</feature>
<dbReference type="Pfam" id="PF00271">
    <property type="entry name" value="Helicase_C"/>
    <property type="match status" value="1"/>
</dbReference>
<keyword evidence="8" id="KW-0067">ATP-binding</keyword>
<proteinExistence type="inferred from homology"/>
<keyword evidence="16" id="KW-1185">Reference proteome</keyword>
<keyword evidence="5" id="KW-0547">Nucleotide-binding</keyword>
<evidence type="ECO:0000259" key="14">
    <source>
        <dbReference type="PROSITE" id="PS51194"/>
    </source>
</evidence>
<dbReference type="InterPro" id="IPR044446">
    <property type="entry name" value="DHX9_DSRM_2"/>
</dbReference>
<comment type="similarity">
    <text evidence="2">Belongs to the DEAD box helicase family. DEAH subfamily.</text>
</comment>
<dbReference type="InterPro" id="IPR014001">
    <property type="entry name" value="Helicase_ATP-bd"/>
</dbReference>
<dbReference type="Gene3D" id="3.40.50.300">
    <property type="entry name" value="P-loop containing nucleotide triphosphate hydrolases"/>
    <property type="match status" value="2"/>
</dbReference>
<feature type="domain" description="DRBM" evidence="12">
    <location>
        <begin position="182"/>
        <end position="255"/>
    </location>
</feature>
<dbReference type="GO" id="GO:0045944">
    <property type="term" value="P:positive regulation of transcription by RNA polymerase II"/>
    <property type="evidence" value="ECO:0007669"/>
    <property type="project" value="TreeGrafter"/>
</dbReference>
<dbReference type="EMBL" id="JPKZ01002932">
    <property type="protein sequence ID" value="KHN74309.1"/>
    <property type="molecule type" value="Genomic_DNA"/>
</dbReference>
<sequence>MGDDIKGWLYGWLGKKKLGVPTYNITNNTGGRGRARFKCELRVPGQPHVGLGVSMNKKDAATNAARDFAQFLIRQKLLDPCEMPSLTAQSLEATNVEVATGGWNAQKGGQAGTDGQAGFFSGKIAKTECNSDEGGIIAAAYIAPPKPKTEHEKYVAQRAEEVAQSESVDLRADIHGGWTVENSKRHLNEYVQKIRQPPICYNIRPIGTDHARTFIAEAALFVPEAGRKFTARAQGSSKKVAEASCALSLIRQLYHSGFIGPYTGDRKKKTADTLEDLTVVVNSELSTRIGEYLAESGISEVTDFGCASRAEPVSLLIQQKLDQFDVSEPSSGCVISWSPALQNWNPWKASNIDEAPLAFMTLEQISAKLLEEERSRVLLQGIREQRESLPVFQYRDAVIRATARSSVTLIKGETGCGKSTQVCQYLLEDFILTNRGANFAAIVTQPRRISAITLAERVAEERGETLGTSIGYAVRFDSVHPRPYGAVMFMTVGVLLRRLESGLRGVTHVIVDEIHERDINTDFALIILREMVRQYPDIRLILMSATIDTDLFTNYFGSCPIIQLEGRTFPVEHFFLEDIIQRTRFLPPAPTAKKKGRDADDEGDETAQDGEALLTQIANDGEEGAVLIFLPGWNIISMLMSFLSAHSTFGNQSRFLILPLHSQLTGVEQRRVFERVPKSIRKIILSTNIAETSVTINDVVYVIDSCKAKEKMYTSHNNMVHYATVWASRTNLQQRRGRAGRVRDGFCFHLCSKSRYESLEEYRTAEMLRTPLHEIALTIKLLGLGSIGDFLAKAVEPPPLDAVIEAEVLLREMSALDTNSELTELGRILARLPIDPVLGKTLVLATAFGVGDTMATVAAATSFNTPFISREGMSSKLTRQQRSFSGTRNSDHVALICLFNRWKDASGRGMMSERHFCDRYSVNPAVLSMTADAKRQLIEVLMGSGFAESLFSPMFVSNTEPDPELDLVISLLVYAYYPNVCHLRDKRRVYTLELATALMSKQSVNTPFHNSEAIKFPSPLFVFSEKLRTKVISCKQLSNITPLQLLLFGSRKVECQGNQLVKLDDMIPLKMDVLAASRIVALRPCIEAFVVRSCLRPEAAHAMSEQDRKLVEILKEISSPEGWSPEKPSVPPADQRILPPIEDCPELSSEQPVTPNGSGSYMTQSRKRPAYDNSMNYAKSARTIYSNASSWSTFSSSISRGARGGYRGGVWGTRGAAYRGQSFGWNGNTSRGNRGGARDGRGRGASASSWRSFSSKAPSEADDGWGEQYSDWRVPTKPARNLTSYGSFSAMDGGPGAYNRMSAAGSMYGRSSDYGAHASTSASWPNDMTTYRGGRSFGAGRGRAAGFDAYF</sequence>
<evidence type="ECO:0000313" key="15">
    <source>
        <dbReference type="EMBL" id="KHN74309.1"/>
    </source>
</evidence>
<keyword evidence="4" id="KW-0677">Repeat</keyword>
<feature type="domain" description="Helicase C-terminal" evidence="14">
    <location>
        <begin position="609"/>
        <end position="783"/>
    </location>
</feature>